<accession>A0A2U1ZZV2</accession>
<feature type="transmembrane region" description="Helical" evidence="8">
    <location>
        <begin position="91"/>
        <end position="112"/>
    </location>
</feature>
<dbReference type="Proteomes" id="UP000245166">
    <property type="component" value="Unassembled WGS sequence"/>
</dbReference>
<keyword evidence="3" id="KW-0813">Transport</keyword>
<dbReference type="InterPro" id="IPR044644">
    <property type="entry name" value="DinF-like"/>
</dbReference>
<reference evidence="9 10" key="1">
    <citation type="submission" date="2018-03" db="EMBL/GenBank/DDBJ databases">
        <title>Genome assembly of novel Miniimonas species PCH200.</title>
        <authorList>
            <person name="Thakur V."/>
            <person name="Kumar V."/>
            <person name="Singh D."/>
        </authorList>
    </citation>
    <scope>NUCLEOTIDE SEQUENCE [LARGE SCALE GENOMIC DNA]</scope>
    <source>
        <strain evidence="9 10">PCH200</strain>
    </source>
</reference>
<keyword evidence="6 8" id="KW-1133">Transmembrane helix</keyword>
<dbReference type="NCBIfam" id="TIGR00797">
    <property type="entry name" value="matE"/>
    <property type="match status" value="1"/>
</dbReference>
<feature type="transmembrane region" description="Helical" evidence="8">
    <location>
        <begin position="132"/>
        <end position="152"/>
    </location>
</feature>
<evidence type="ECO:0000313" key="10">
    <source>
        <dbReference type="Proteomes" id="UP000245166"/>
    </source>
</evidence>
<feature type="transmembrane region" description="Helical" evidence="8">
    <location>
        <begin position="46"/>
        <end position="70"/>
    </location>
</feature>
<dbReference type="GO" id="GO:0015297">
    <property type="term" value="F:antiporter activity"/>
    <property type="evidence" value="ECO:0007669"/>
    <property type="project" value="InterPro"/>
</dbReference>
<evidence type="ECO:0000256" key="5">
    <source>
        <dbReference type="ARBA" id="ARBA00022692"/>
    </source>
</evidence>
<evidence type="ECO:0000256" key="6">
    <source>
        <dbReference type="ARBA" id="ARBA00022989"/>
    </source>
</evidence>
<dbReference type="InterPro" id="IPR048279">
    <property type="entry name" value="MdtK-like"/>
</dbReference>
<sequence>MRRELDRRILALAVPALGALVAEPVFVLVDSALVGHLGTAHLAGLTLASTLLVTAVGLFVFLAYATTASVGRLLGAGRPEQAIRSGIDGMWLALAVGIVVAGIGIALAPWAIGALGGEGEVLAHGVTYLRTSLPGLPGMLVVLAATGVLRGMLDTRTPLLVAGVGAVANAGLNFLFIYGFGWGIGGSGAGTALVQLAMGAVLAWRVTTGARERGVGLSPSLGGLTQGMRDGAPLFLRTLTLRAAILVTVATAATLGDVPLAAHQIVNSLWGFAAFALDALAIAAQALVGRALGAADADQARAVLRRTLLWGAGAGAVLGLLLAALAVPLSAVFTPAADVRAAATAGVVVIAIAMPLAGVVFVLDGVLIGAGDGRFLAWAGVVSLVAYLPFVLAVRQLAPRGVGHESEALVWLWVAFAVAFMLARGLATYLRSRGDRWMVLGAR</sequence>
<comment type="subcellular location">
    <subcellularLocation>
        <location evidence="1">Cell membrane</location>
        <topology evidence="1">Multi-pass membrane protein</topology>
    </subcellularLocation>
</comment>
<evidence type="ECO:0000256" key="3">
    <source>
        <dbReference type="ARBA" id="ARBA00022448"/>
    </source>
</evidence>
<organism evidence="9 10">
    <name type="scientific">Serinibacter arcticus</name>
    <dbReference type="NCBI Taxonomy" id="1655435"/>
    <lineage>
        <taxon>Bacteria</taxon>
        <taxon>Bacillati</taxon>
        <taxon>Actinomycetota</taxon>
        <taxon>Actinomycetes</taxon>
        <taxon>Micrococcales</taxon>
        <taxon>Beutenbergiaceae</taxon>
        <taxon>Serinibacter</taxon>
    </lineage>
</organism>
<dbReference type="OrthoDB" id="5242355at2"/>
<dbReference type="AlphaFoldDB" id="A0A2U1ZZV2"/>
<dbReference type="GO" id="GO:0042910">
    <property type="term" value="F:xenobiotic transmembrane transporter activity"/>
    <property type="evidence" value="ECO:0007669"/>
    <property type="project" value="InterPro"/>
</dbReference>
<comment type="caution">
    <text evidence="9">The sequence shown here is derived from an EMBL/GenBank/DDBJ whole genome shotgun (WGS) entry which is preliminary data.</text>
</comment>
<gene>
    <name evidence="9" type="ORF">C8046_11060</name>
</gene>
<dbReference type="PANTHER" id="PTHR42893:SF46">
    <property type="entry name" value="PROTEIN DETOXIFICATION 44, CHLOROPLASTIC"/>
    <property type="match status" value="1"/>
</dbReference>
<evidence type="ECO:0000256" key="1">
    <source>
        <dbReference type="ARBA" id="ARBA00004651"/>
    </source>
</evidence>
<dbReference type="Pfam" id="PF01554">
    <property type="entry name" value="MatE"/>
    <property type="match status" value="2"/>
</dbReference>
<feature type="transmembrane region" description="Helical" evidence="8">
    <location>
        <begin position="159"/>
        <end position="178"/>
    </location>
</feature>
<dbReference type="GO" id="GO:0005886">
    <property type="term" value="C:plasma membrane"/>
    <property type="evidence" value="ECO:0007669"/>
    <property type="project" value="UniProtKB-SubCell"/>
</dbReference>
<name>A0A2U1ZZV2_9MICO</name>
<dbReference type="PIRSF" id="PIRSF006603">
    <property type="entry name" value="DinF"/>
    <property type="match status" value="1"/>
</dbReference>
<feature type="transmembrane region" description="Helical" evidence="8">
    <location>
        <begin position="184"/>
        <end position="204"/>
    </location>
</feature>
<comment type="similarity">
    <text evidence="2">Belongs to the multi antimicrobial extrusion (MATE) (TC 2.A.66.1) family.</text>
</comment>
<dbReference type="InterPro" id="IPR002528">
    <property type="entry name" value="MATE_fam"/>
</dbReference>
<evidence type="ECO:0000256" key="2">
    <source>
        <dbReference type="ARBA" id="ARBA00010199"/>
    </source>
</evidence>
<dbReference type="PANTHER" id="PTHR42893">
    <property type="entry name" value="PROTEIN DETOXIFICATION 44, CHLOROPLASTIC-RELATED"/>
    <property type="match status" value="1"/>
</dbReference>
<keyword evidence="7 8" id="KW-0472">Membrane</keyword>
<feature type="transmembrane region" description="Helical" evidence="8">
    <location>
        <begin position="234"/>
        <end position="256"/>
    </location>
</feature>
<proteinExistence type="inferred from homology"/>
<evidence type="ECO:0000313" key="9">
    <source>
        <dbReference type="EMBL" id="PWD52514.1"/>
    </source>
</evidence>
<keyword evidence="5 8" id="KW-0812">Transmembrane</keyword>
<feature type="transmembrane region" description="Helical" evidence="8">
    <location>
        <begin position="341"/>
        <end position="363"/>
    </location>
</feature>
<feature type="transmembrane region" description="Helical" evidence="8">
    <location>
        <begin position="375"/>
        <end position="398"/>
    </location>
</feature>
<evidence type="ECO:0000256" key="8">
    <source>
        <dbReference type="SAM" id="Phobius"/>
    </source>
</evidence>
<feature type="transmembrane region" description="Helical" evidence="8">
    <location>
        <begin position="410"/>
        <end position="430"/>
    </location>
</feature>
<evidence type="ECO:0000256" key="7">
    <source>
        <dbReference type="ARBA" id="ARBA00023136"/>
    </source>
</evidence>
<dbReference type="EMBL" id="PYHR01000002">
    <property type="protein sequence ID" value="PWD52514.1"/>
    <property type="molecule type" value="Genomic_DNA"/>
</dbReference>
<dbReference type="RefSeq" id="WP_109230900.1">
    <property type="nucleotide sequence ID" value="NZ_PYHR01000002.1"/>
</dbReference>
<keyword evidence="4" id="KW-1003">Cell membrane</keyword>
<protein>
    <submittedName>
        <fullName evidence="9">MATE family efflux transporter</fullName>
    </submittedName>
</protein>
<keyword evidence="10" id="KW-1185">Reference proteome</keyword>
<evidence type="ECO:0000256" key="4">
    <source>
        <dbReference type="ARBA" id="ARBA00022475"/>
    </source>
</evidence>
<feature type="transmembrane region" description="Helical" evidence="8">
    <location>
        <begin position="268"/>
        <end position="288"/>
    </location>
</feature>
<feature type="transmembrane region" description="Helical" evidence="8">
    <location>
        <begin position="308"/>
        <end position="329"/>
    </location>
</feature>